<feature type="region of interest" description="Disordered" evidence="1">
    <location>
        <begin position="1"/>
        <end position="28"/>
    </location>
</feature>
<comment type="caution">
    <text evidence="2">The sequence shown here is derived from an EMBL/GenBank/DDBJ whole genome shotgun (WGS) entry which is preliminary data.</text>
</comment>
<evidence type="ECO:0000313" key="3">
    <source>
        <dbReference type="Proteomes" id="UP000315901"/>
    </source>
</evidence>
<dbReference type="OrthoDB" id="6107154at2"/>
<keyword evidence="3" id="KW-1185">Reference proteome</keyword>
<dbReference type="RefSeq" id="WP_140589914.1">
    <property type="nucleotide sequence ID" value="NZ_VFRR01000029.1"/>
</dbReference>
<dbReference type="AlphaFoldDB" id="A0A501WJW9"/>
<reference evidence="2 3" key="1">
    <citation type="submission" date="2019-06" db="EMBL/GenBank/DDBJ databases">
        <title>A novel bacterium of genus Marinomonas, isolated from coastal sand.</title>
        <authorList>
            <person name="Huang H."/>
            <person name="Mo K."/>
            <person name="Hu Y."/>
        </authorList>
    </citation>
    <scope>NUCLEOTIDE SEQUENCE [LARGE SCALE GENOMIC DNA]</scope>
    <source>
        <strain evidence="2 3">HB171799</strain>
    </source>
</reference>
<evidence type="ECO:0000256" key="1">
    <source>
        <dbReference type="SAM" id="MobiDB-lite"/>
    </source>
</evidence>
<proteinExistence type="predicted"/>
<dbReference type="Proteomes" id="UP000315901">
    <property type="component" value="Unassembled WGS sequence"/>
</dbReference>
<dbReference type="EMBL" id="VFRR01000029">
    <property type="protein sequence ID" value="TPE48735.1"/>
    <property type="molecule type" value="Genomic_DNA"/>
</dbReference>
<gene>
    <name evidence="2" type="ORF">FJM67_12930</name>
</gene>
<feature type="compositionally biased region" description="Polar residues" evidence="1">
    <location>
        <begin position="15"/>
        <end position="24"/>
    </location>
</feature>
<name>A0A501WJW9_9GAMM</name>
<protein>
    <submittedName>
        <fullName evidence="2">Uncharacterized protein</fullName>
    </submittedName>
</protein>
<organism evidence="2 3">
    <name type="scientific">Maribrevibacterium harenarium</name>
    <dbReference type="NCBI Taxonomy" id="2589817"/>
    <lineage>
        <taxon>Bacteria</taxon>
        <taxon>Pseudomonadati</taxon>
        <taxon>Pseudomonadota</taxon>
        <taxon>Gammaproteobacteria</taxon>
        <taxon>Oceanospirillales</taxon>
        <taxon>Oceanospirillaceae</taxon>
        <taxon>Maribrevibacterium</taxon>
    </lineage>
</organism>
<evidence type="ECO:0000313" key="2">
    <source>
        <dbReference type="EMBL" id="TPE48735.1"/>
    </source>
</evidence>
<sequence length="81" mass="9632">MNRQKMLNAYRAVDKSTSGTSHPKQPSIYRSEYDEKLIKDYHFAKFRRNHAELSHNPTLKALLEKAEWDEEDVQTLLRQLN</sequence>
<accession>A0A501WJW9</accession>